<dbReference type="Pfam" id="PF00067">
    <property type="entry name" value="p450"/>
    <property type="match status" value="1"/>
</dbReference>
<dbReference type="PRINTS" id="PR00463">
    <property type="entry name" value="EP450I"/>
</dbReference>
<dbReference type="SUPFAM" id="SSF48264">
    <property type="entry name" value="Cytochrome P450"/>
    <property type="match status" value="1"/>
</dbReference>
<evidence type="ECO:0000256" key="6">
    <source>
        <dbReference type="ARBA" id="ARBA00022692"/>
    </source>
</evidence>
<comment type="similarity">
    <text evidence="4 14">Belongs to the cytochrome P450 family.</text>
</comment>
<evidence type="ECO:0000256" key="3">
    <source>
        <dbReference type="ARBA" id="ARBA00005179"/>
    </source>
</evidence>
<dbReference type="GO" id="GO:0016020">
    <property type="term" value="C:membrane"/>
    <property type="evidence" value="ECO:0007669"/>
    <property type="project" value="UniProtKB-SubCell"/>
</dbReference>
<reference evidence="16 17" key="1">
    <citation type="journal article" date="2016" name="Mol. Biol. Evol.">
        <title>Comparative Genomics of Early-Diverging Mushroom-Forming Fungi Provides Insights into the Origins of Lignocellulose Decay Capabilities.</title>
        <authorList>
            <person name="Nagy L.G."/>
            <person name="Riley R."/>
            <person name="Tritt A."/>
            <person name="Adam C."/>
            <person name="Daum C."/>
            <person name="Floudas D."/>
            <person name="Sun H."/>
            <person name="Yadav J.S."/>
            <person name="Pangilinan J."/>
            <person name="Larsson K.H."/>
            <person name="Matsuura K."/>
            <person name="Barry K."/>
            <person name="Labutti K."/>
            <person name="Kuo R."/>
            <person name="Ohm R.A."/>
            <person name="Bhattacharya S.S."/>
            <person name="Shirouzu T."/>
            <person name="Yoshinaga Y."/>
            <person name="Martin F.M."/>
            <person name="Grigoriev I.V."/>
            <person name="Hibbett D.S."/>
        </authorList>
    </citation>
    <scope>NUCLEOTIDE SEQUENCE [LARGE SCALE GENOMIC DNA]</scope>
    <source>
        <strain evidence="16 17">93-53</strain>
    </source>
</reference>
<evidence type="ECO:0000313" key="16">
    <source>
        <dbReference type="EMBL" id="KZT12902.1"/>
    </source>
</evidence>
<dbReference type="InterPro" id="IPR050364">
    <property type="entry name" value="Cytochrome_P450_fung"/>
</dbReference>
<dbReference type="STRING" id="1314785.A0A165ICR6"/>
<keyword evidence="9 14" id="KW-0560">Oxidoreductase</keyword>
<keyword evidence="10 13" id="KW-0408">Iron</keyword>
<keyword evidence="5 13" id="KW-0349">Heme</keyword>
<evidence type="ECO:0000256" key="11">
    <source>
        <dbReference type="ARBA" id="ARBA00023033"/>
    </source>
</evidence>
<evidence type="ECO:0000256" key="15">
    <source>
        <dbReference type="SAM" id="SignalP"/>
    </source>
</evidence>
<dbReference type="RefSeq" id="XP_040770412.1">
    <property type="nucleotide sequence ID" value="XM_040903560.1"/>
</dbReference>
<evidence type="ECO:0000256" key="2">
    <source>
        <dbReference type="ARBA" id="ARBA00004167"/>
    </source>
</evidence>
<evidence type="ECO:0000256" key="4">
    <source>
        <dbReference type="ARBA" id="ARBA00010617"/>
    </source>
</evidence>
<dbReference type="GO" id="GO:0004497">
    <property type="term" value="F:monooxygenase activity"/>
    <property type="evidence" value="ECO:0007669"/>
    <property type="project" value="UniProtKB-KW"/>
</dbReference>
<dbReference type="InParanoid" id="A0A165ICR6"/>
<evidence type="ECO:0000256" key="5">
    <source>
        <dbReference type="ARBA" id="ARBA00022617"/>
    </source>
</evidence>
<comment type="cofactor">
    <cofactor evidence="1 13">
        <name>heme</name>
        <dbReference type="ChEBI" id="CHEBI:30413"/>
    </cofactor>
</comment>
<dbReference type="EMBL" id="KV427605">
    <property type="protein sequence ID" value="KZT12902.1"/>
    <property type="molecule type" value="Genomic_DNA"/>
</dbReference>
<dbReference type="Gene3D" id="1.10.630.10">
    <property type="entry name" value="Cytochrome P450"/>
    <property type="match status" value="1"/>
</dbReference>
<feature type="binding site" description="axial binding residue" evidence="13">
    <location>
        <position position="437"/>
    </location>
    <ligand>
        <name>heme</name>
        <dbReference type="ChEBI" id="CHEBI:30413"/>
    </ligand>
    <ligandPart>
        <name>Fe</name>
        <dbReference type="ChEBI" id="CHEBI:18248"/>
    </ligandPart>
</feature>
<name>A0A165ICR6_9APHY</name>
<dbReference type="AlphaFoldDB" id="A0A165ICR6"/>
<dbReference type="InterPro" id="IPR036396">
    <property type="entry name" value="Cyt_P450_sf"/>
</dbReference>
<organism evidence="16 17">
    <name type="scientific">Laetiporus sulphureus 93-53</name>
    <dbReference type="NCBI Taxonomy" id="1314785"/>
    <lineage>
        <taxon>Eukaryota</taxon>
        <taxon>Fungi</taxon>
        <taxon>Dikarya</taxon>
        <taxon>Basidiomycota</taxon>
        <taxon>Agaricomycotina</taxon>
        <taxon>Agaricomycetes</taxon>
        <taxon>Polyporales</taxon>
        <taxon>Laetiporus</taxon>
    </lineage>
</organism>
<keyword evidence="15" id="KW-0732">Signal</keyword>
<feature type="chain" id="PRO_5007859193" evidence="15">
    <location>
        <begin position="18"/>
        <end position="509"/>
    </location>
</feature>
<evidence type="ECO:0000256" key="10">
    <source>
        <dbReference type="ARBA" id="ARBA00023004"/>
    </source>
</evidence>
<dbReference type="GeneID" id="63820591"/>
<keyword evidence="6" id="KW-0812">Transmembrane</keyword>
<evidence type="ECO:0000256" key="1">
    <source>
        <dbReference type="ARBA" id="ARBA00001971"/>
    </source>
</evidence>
<keyword evidence="11 14" id="KW-0503">Monooxygenase</keyword>
<dbReference type="GO" id="GO:0020037">
    <property type="term" value="F:heme binding"/>
    <property type="evidence" value="ECO:0007669"/>
    <property type="project" value="InterPro"/>
</dbReference>
<dbReference type="CDD" id="cd11065">
    <property type="entry name" value="CYP64-like"/>
    <property type="match status" value="1"/>
</dbReference>
<dbReference type="InterPro" id="IPR017972">
    <property type="entry name" value="Cyt_P450_CS"/>
</dbReference>
<protein>
    <submittedName>
        <fullName evidence="16">Cytochrome P450</fullName>
    </submittedName>
</protein>
<comment type="subcellular location">
    <subcellularLocation>
        <location evidence="2">Membrane</location>
        <topology evidence="2">Single-pass membrane protein</topology>
    </subcellularLocation>
</comment>
<keyword evidence="7 13" id="KW-0479">Metal-binding</keyword>
<dbReference type="PROSITE" id="PS00086">
    <property type="entry name" value="CYTOCHROME_P450"/>
    <property type="match status" value="1"/>
</dbReference>
<proteinExistence type="inferred from homology"/>
<evidence type="ECO:0000256" key="14">
    <source>
        <dbReference type="RuleBase" id="RU000461"/>
    </source>
</evidence>
<evidence type="ECO:0000313" key="17">
    <source>
        <dbReference type="Proteomes" id="UP000076871"/>
    </source>
</evidence>
<sequence length="509" mass="57250">MYNHFTVLFLALSVASAVLLVTIGHHRRRASTLPPGPQGWPLIGNIFDMPTTQQWKRFAEWGQRWGDLMSISLLGRRMVIINSSQIAMDLFEKRSSIYSARPTFVVAGEMVGWDRIGSQVQYGPKLRETRRLFSQFIGTREKVADLAPLFEAQTHRFLLRTLRRPENLVAHIRQTAGAIILLLAYGYKAEEDDDPFVRMVHVAVSEATLALSPAAFLVDVFPYIKYVPSWVPGLSWKKRAKSMAKNVSVMCNMPFDFVEQQMAAGTAIPSFTSRQLEHNLSPERKQLIKDAAASLYIGGSDTTVSLLSSFFLAMMCYPEVQKKAQMEIDTVVGTDRLPTLADRDNLPYVNALCLEVMRWNPTAPIGFPHVLSEDDYYGEFFFSKGTAFIANIWQFLHDTRTYSSPSEFMPERYLPAQDKVPEQDPRAFVFGFGRRSCPGLQFADASIFVSCAMSLAVFEIFKPVVDGVVVEPTIECTSGVISHPVPFEYSVKPRSAKAESLILNAELIR</sequence>
<feature type="signal peptide" evidence="15">
    <location>
        <begin position="1"/>
        <end position="17"/>
    </location>
</feature>
<dbReference type="OrthoDB" id="2789670at2759"/>
<evidence type="ECO:0000256" key="12">
    <source>
        <dbReference type="ARBA" id="ARBA00023136"/>
    </source>
</evidence>
<evidence type="ECO:0000256" key="8">
    <source>
        <dbReference type="ARBA" id="ARBA00022989"/>
    </source>
</evidence>
<evidence type="ECO:0000256" key="13">
    <source>
        <dbReference type="PIRSR" id="PIRSR602401-1"/>
    </source>
</evidence>
<dbReference type="InterPro" id="IPR001128">
    <property type="entry name" value="Cyt_P450"/>
</dbReference>
<keyword evidence="8" id="KW-1133">Transmembrane helix</keyword>
<gene>
    <name evidence="16" type="ORF">LAESUDRAFT_639819</name>
</gene>
<keyword evidence="17" id="KW-1185">Reference proteome</keyword>
<dbReference type="PANTHER" id="PTHR46300:SF7">
    <property type="entry name" value="P450, PUTATIVE (EUROFUNG)-RELATED"/>
    <property type="match status" value="1"/>
</dbReference>
<evidence type="ECO:0000256" key="7">
    <source>
        <dbReference type="ARBA" id="ARBA00022723"/>
    </source>
</evidence>
<dbReference type="InterPro" id="IPR002401">
    <property type="entry name" value="Cyt_P450_E_grp-I"/>
</dbReference>
<dbReference type="PANTHER" id="PTHR46300">
    <property type="entry name" value="P450, PUTATIVE (EUROFUNG)-RELATED-RELATED"/>
    <property type="match status" value="1"/>
</dbReference>
<dbReference type="Proteomes" id="UP000076871">
    <property type="component" value="Unassembled WGS sequence"/>
</dbReference>
<comment type="pathway">
    <text evidence="3">Secondary metabolite biosynthesis.</text>
</comment>
<dbReference type="GO" id="GO:0016705">
    <property type="term" value="F:oxidoreductase activity, acting on paired donors, with incorporation or reduction of molecular oxygen"/>
    <property type="evidence" value="ECO:0007669"/>
    <property type="project" value="InterPro"/>
</dbReference>
<accession>A0A165ICR6</accession>
<keyword evidence="12" id="KW-0472">Membrane</keyword>
<evidence type="ECO:0000256" key="9">
    <source>
        <dbReference type="ARBA" id="ARBA00023002"/>
    </source>
</evidence>
<dbReference type="GO" id="GO:0005506">
    <property type="term" value="F:iron ion binding"/>
    <property type="evidence" value="ECO:0007669"/>
    <property type="project" value="InterPro"/>
</dbReference>